<keyword evidence="6" id="KW-1185">Reference proteome</keyword>
<evidence type="ECO:0000259" key="4">
    <source>
        <dbReference type="PROSITE" id="PS51673"/>
    </source>
</evidence>
<evidence type="ECO:0000256" key="1">
    <source>
        <dbReference type="ARBA" id="ARBA00022553"/>
    </source>
</evidence>
<dbReference type="GO" id="GO:0003676">
    <property type="term" value="F:nucleic acid binding"/>
    <property type="evidence" value="ECO:0007669"/>
    <property type="project" value="UniProtKB-UniRule"/>
</dbReference>
<dbReference type="PROSITE" id="PS51061">
    <property type="entry name" value="R3H"/>
    <property type="match status" value="1"/>
</dbReference>
<protein>
    <submittedName>
        <fullName evidence="5">Uncharacterized protein</fullName>
    </submittedName>
</protein>
<evidence type="ECO:0000313" key="6">
    <source>
        <dbReference type="Proteomes" id="UP000663760"/>
    </source>
</evidence>
<evidence type="ECO:0000256" key="2">
    <source>
        <dbReference type="SAM" id="MobiDB-lite"/>
    </source>
</evidence>
<dbReference type="PANTHER" id="PTHR15672">
    <property type="entry name" value="CAMP-REGULATED PHOSPHOPROTEIN 21 RELATED R3H DOMAIN CONTAINING PROTEIN"/>
    <property type="match status" value="1"/>
</dbReference>
<name>A0A7I8KMN7_SPIIN</name>
<keyword evidence="1" id="KW-0597">Phosphoprotein</keyword>
<dbReference type="Pfam" id="PF01424">
    <property type="entry name" value="R3H"/>
    <property type="match status" value="1"/>
</dbReference>
<dbReference type="SUPFAM" id="SSF82708">
    <property type="entry name" value="R3H domain"/>
    <property type="match status" value="1"/>
</dbReference>
<organism evidence="5 6">
    <name type="scientific">Spirodela intermedia</name>
    <name type="common">Intermediate duckweed</name>
    <dbReference type="NCBI Taxonomy" id="51605"/>
    <lineage>
        <taxon>Eukaryota</taxon>
        <taxon>Viridiplantae</taxon>
        <taxon>Streptophyta</taxon>
        <taxon>Embryophyta</taxon>
        <taxon>Tracheophyta</taxon>
        <taxon>Spermatophyta</taxon>
        <taxon>Magnoliopsida</taxon>
        <taxon>Liliopsida</taxon>
        <taxon>Araceae</taxon>
        <taxon>Lemnoideae</taxon>
        <taxon>Spirodela</taxon>
    </lineage>
</organism>
<feature type="region of interest" description="Disordered" evidence="2">
    <location>
        <begin position="238"/>
        <end position="260"/>
    </location>
</feature>
<dbReference type="PANTHER" id="PTHR15672:SF15">
    <property type="entry name" value="SINGLE-STRANDED NUCLEIC ACID BINDING R3H PROTEIN"/>
    <property type="match status" value="1"/>
</dbReference>
<dbReference type="SMART" id="SM00393">
    <property type="entry name" value="R3H"/>
    <property type="match status" value="1"/>
</dbReference>
<feature type="domain" description="R3H" evidence="3">
    <location>
        <begin position="47"/>
        <end position="115"/>
    </location>
</feature>
<dbReference type="AlphaFoldDB" id="A0A7I8KMN7"/>
<accession>A0A7I8KMN7</accession>
<evidence type="ECO:0000313" key="5">
    <source>
        <dbReference type="EMBL" id="CAA7398348.1"/>
    </source>
</evidence>
<sequence length="359" mass="39480">MDSPPPPSSSAGHGTGESVDGAVRKGAETLSQVDPFLVEALENPRHRLTVLRMEMDVQRFLQSSDQYQFEFQHFPSSYLRRAAHRVAQHYGLQTLVLDGAAADGKARILAVKTAESRNPPICLSDIPAKPSENGKPAEKVKIVIRARPAGAAMGGAAGNKKQQDFLKTVEEREEEYDKARARIFNEFNAAPETAAPPAPVLGGGGGGEVEASRRIVDEPERSGGVKDGSARVAAIFRDREKDRTDPDYDRSYGRYARGPPTNQSFNVGLYHGLQPSHHSQYELGFPQLRQMQSYQPSGHVLGSHFYAAGCNQPSGDAIYVPPCPSPTMIYAHSYEHFRSTVFQGPFCQQPLSFEQQHYR</sequence>
<evidence type="ECO:0000259" key="3">
    <source>
        <dbReference type="PROSITE" id="PS51061"/>
    </source>
</evidence>
<dbReference type="OrthoDB" id="278430at2759"/>
<feature type="domain" description="SUZ" evidence="4">
    <location>
        <begin position="117"/>
        <end position="188"/>
    </location>
</feature>
<dbReference type="InterPro" id="IPR036867">
    <property type="entry name" value="R3H_dom_sf"/>
</dbReference>
<gene>
    <name evidence="5" type="ORF">SI8410_06009013</name>
</gene>
<feature type="compositionally biased region" description="Basic and acidic residues" evidence="2">
    <location>
        <begin position="238"/>
        <end position="252"/>
    </location>
</feature>
<feature type="region of interest" description="Disordered" evidence="2">
    <location>
        <begin position="1"/>
        <end position="25"/>
    </location>
</feature>
<dbReference type="Proteomes" id="UP000663760">
    <property type="component" value="Chromosome 6"/>
</dbReference>
<dbReference type="Gene3D" id="3.30.1370.50">
    <property type="entry name" value="R3H-like domain"/>
    <property type="match status" value="1"/>
</dbReference>
<dbReference type="CDD" id="cd02642">
    <property type="entry name" value="R3H_encore_like"/>
    <property type="match status" value="1"/>
</dbReference>
<dbReference type="PROSITE" id="PS51673">
    <property type="entry name" value="SUZ"/>
    <property type="match status" value="1"/>
</dbReference>
<dbReference type="Pfam" id="PF12752">
    <property type="entry name" value="SUZ"/>
    <property type="match status" value="1"/>
</dbReference>
<dbReference type="InterPro" id="IPR001374">
    <property type="entry name" value="R3H_dom"/>
</dbReference>
<proteinExistence type="predicted"/>
<dbReference type="InterPro" id="IPR024771">
    <property type="entry name" value="SUZ"/>
</dbReference>
<dbReference type="EMBL" id="LR746269">
    <property type="protein sequence ID" value="CAA7398348.1"/>
    <property type="molecule type" value="Genomic_DNA"/>
</dbReference>
<reference evidence="5" key="1">
    <citation type="submission" date="2020-02" db="EMBL/GenBank/DDBJ databases">
        <authorList>
            <person name="Scholz U."/>
            <person name="Mascher M."/>
            <person name="Fiebig A."/>
        </authorList>
    </citation>
    <scope>NUCLEOTIDE SEQUENCE</scope>
</reference>
<dbReference type="InterPro" id="IPR051937">
    <property type="entry name" value="R3H_domain_containing"/>
</dbReference>